<keyword evidence="8" id="KW-1185">Reference proteome</keyword>
<keyword evidence="2" id="KW-0805">Transcription regulation</keyword>
<evidence type="ECO:0000313" key="8">
    <source>
        <dbReference type="Proteomes" id="UP000314294"/>
    </source>
</evidence>
<organism evidence="7 8">
    <name type="scientific">Liparis tanakae</name>
    <name type="common">Tanaka's snailfish</name>
    <dbReference type="NCBI Taxonomy" id="230148"/>
    <lineage>
        <taxon>Eukaryota</taxon>
        <taxon>Metazoa</taxon>
        <taxon>Chordata</taxon>
        <taxon>Craniata</taxon>
        <taxon>Vertebrata</taxon>
        <taxon>Euteleostomi</taxon>
        <taxon>Actinopterygii</taxon>
        <taxon>Neopterygii</taxon>
        <taxon>Teleostei</taxon>
        <taxon>Neoteleostei</taxon>
        <taxon>Acanthomorphata</taxon>
        <taxon>Eupercaria</taxon>
        <taxon>Perciformes</taxon>
        <taxon>Cottioidei</taxon>
        <taxon>Cottales</taxon>
        <taxon>Liparidae</taxon>
        <taxon>Liparis</taxon>
    </lineage>
</organism>
<dbReference type="InterPro" id="IPR050998">
    <property type="entry name" value="FOXP"/>
</dbReference>
<name>A0A4Z2EER7_9TELE</name>
<evidence type="ECO:0000259" key="6">
    <source>
        <dbReference type="Pfam" id="PF16159"/>
    </source>
</evidence>
<dbReference type="GO" id="GO:0005634">
    <property type="term" value="C:nucleus"/>
    <property type="evidence" value="ECO:0007669"/>
    <property type="project" value="UniProtKB-SubCell"/>
</dbReference>
<reference evidence="7 8" key="1">
    <citation type="submission" date="2019-03" db="EMBL/GenBank/DDBJ databases">
        <title>First draft genome of Liparis tanakae, snailfish: a comprehensive survey of snailfish specific genes.</title>
        <authorList>
            <person name="Kim W."/>
            <person name="Song I."/>
            <person name="Jeong J.-H."/>
            <person name="Kim D."/>
            <person name="Kim S."/>
            <person name="Ryu S."/>
            <person name="Song J.Y."/>
            <person name="Lee S.K."/>
        </authorList>
    </citation>
    <scope>NUCLEOTIDE SEQUENCE [LARGE SCALE GENOMIC DNA]</scope>
    <source>
        <tissue evidence="7">Muscle</tissue>
    </source>
</reference>
<feature type="domain" description="FOXP coiled-coil" evidence="6">
    <location>
        <begin position="78"/>
        <end position="138"/>
    </location>
</feature>
<evidence type="ECO:0000256" key="4">
    <source>
        <dbReference type="ARBA" id="ARBA00023242"/>
    </source>
</evidence>
<dbReference type="EMBL" id="SRLO01008680">
    <property type="protein sequence ID" value="TNN27223.1"/>
    <property type="molecule type" value="Genomic_DNA"/>
</dbReference>
<protein>
    <submittedName>
        <fullName evidence="7">Forkhead box protein P2</fullName>
    </submittedName>
</protein>
<sequence length="148" mass="16321">MAYVLFKNALAGFSPAEMQQLWKELTNGITTADKTTPRSSQDQGSTKVTGRQSSDRWPSTPHSAECAVEADRTATHSLYAHGVCNWPGCESACDNFSQFIRHIGSEHTLDDRSTAQCRVQTQVVQQLELQVSPGKTKCLKKKLHSSPL</sequence>
<dbReference type="AlphaFoldDB" id="A0A4Z2EER7"/>
<keyword evidence="4" id="KW-0539">Nucleus</keyword>
<dbReference type="InterPro" id="IPR032354">
    <property type="entry name" value="FOXP-CC"/>
</dbReference>
<dbReference type="Proteomes" id="UP000314294">
    <property type="component" value="Unassembled WGS sequence"/>
</dbReference>
<dbReference type="PANTHER" id="PTHR45796">
    <property type="entry name" value="FORKHEAD BOX P, ISOFORM C"/>
    <property type="match status" value="1"/>
</dbReference>
<evidence type="ECO:0000256" key="2">
    <source>
        <dbReference type="ARBA" id="ARBA00023015"/>
    </source>
</evidence>
<comment type="caution">
    <text evidence="7">The sequence shown here is derived from an EMBL/GenBank/DDBJ whole genome shotgun (WGS) entry which is preliminary data.</text>
</comment>
<feature type="compositionally biased region" description="Polar residues" evidence="5">
    <location>
        <begin position="30"/>
        <end position="62"/>
    </location>
</feature>
<evidence type="ECO:0000256" key="1">
    <source>
        <dbReference type="ARBA" id="ARBA00004123"/>
    </source>
</evidence>
<evidence type="ECO:0000256" key="5">
    <source>
        <dbReference type="SAM" id="MobiDB-lite"/>
    </source>
</evidence>
<proteinExistence type="predicted"/>
<dbReference type="Pfam" id="PF16159">
    <property type="entry name" value="FOXP-CC"/>
    <property type="match status" value="1"/>
</dbReference>
<evidence type="ECO:0000256" key="3">
    <source>
        <dbReference type="ARBA" id="ARBA00023163"/>
    </source>
</evidence>
<feature type="region of interest" description="Disordered" evidence="5">
    <location>
        <begin position="30"/>
        <end position="64"/>
    </location>
</feature>
<dbReference type="Gene3D" id="1.20.5.340">
    <property type="match status" value="1"/>
</dbReference>
<dbReference type="OrthoDB" id="5830876at2759"/>
<dbReference type="GO" id="GO:0000978">
    <property type="term" value="F:RNA polymerase II cis-regulatory region sequence-specific DNA binding"/>
    <property type="evidence" value="ECO:0007669"/>
    <property type="project" value="TreeGrafter"/>
</dbReference>
<comment type="subcellular location">
    <subcellularLocation>
        <location evidence="1">Nucleus</location>
    </subcellularLocation>
</comment>
<dbReference type="PANTHER" id="PTHR45796:SF4">
    <property type="entry name" value="FORKHEAD BOX P, ISOFORM C"/>
    <property type="match status" value="1"/>
</dbReference>
<gene>
    <name evidence="7" type="primary">FOXP2_1</name>
    <name evidence="7" type="ORF">EYF80_062634</name>
</gene>
<evidence type="ECO:0000313" key="7">
    <source>
        <dbReference type="EMBL" id="TNN27223.1"/>
    </source>
</evidence>
<accession>A0A4Z2EER7</accession>
<dbReference type="GO" id="GO:0001227">
    <property type="term" value="F:DNA-binding transcription repressor activity, RNA polymerase II-specific"/>
    <property type="evidence" value="ECO:0007669"/>
    <property type="project" value="TreeGrafter"/>
</dbReference>
<keyword evidence="3" id="KW-0804">Transcription</keyword>